<accession>A0A7D9IQU8</accession>
<organism evidence="1 2">
    <name type="scientific">Paramuricea clavata</name>
    <name type="common">Red gorgonian</name>
    <name type="synonym">Violescent sea-whip</name>
    <dbReference type="NCBI Taxonomy" id="317549"/>
    <lineage>
        <taxon>Eukaryota</taxon>
        <taxon>Metazoa</taxon>
        <taxon>Cnidaria</taxon>
        <taxon>Anthozoa</taxon>
        <taxon>Octocorallia</taxon>
        <taxon>Malacalcyonacea</taxon>
        <taxon>Plexauridae</taxon>
        <taxon>Paramuricea</taxon>
    </lineage>
</organism>
<sequence length="129" mass="14540">MAESPNYARMTNEVTVASSSYGGSISISFNSDNVQMTRGEVINMNGAKLRGIYRTSKMVAQLLDGVILKVLGGARDEQEVQIINPEYIHVLVQCYTDERFVEVLADHDSGRMKSVCKKNFRRLVLMYRN</sequence>
<comment type="caution">
    <text evidence="1">The sequence shown here is derived from an EMBL/GenBank/DDBJ whole genome shotgun (WGS) entry which is preliminary data.</text>
</comment>
<dbReference type="AlphaFoldDB" id="A0A7D9IQU8"/>
<evidence type="ECO:0000313" key="1">
    <source>
        <dbReference type="EMBL" id="CAB4015069.1"/>
    </source>
</evidence>
<proteinExistence type="predicted"/>
<evidence type="ECO:0000313" key="2">
    <source>
        <dbReference type="Proteomes" id="UP001152795"/>
    </source>
</evidence>
<gene>
    <name evidence="1" type="ORF">PACLA_8A002365</name>
</gene>
<name>A0A7D9IQU8_PARCT</name>
<protein>
    <submittedName>
        <fullName evidence="1">Uncharacterized protein</fullName>
    </submittedName>
</protein>
<dbReference type="Proteomes" id="UP001152795">
    <property type="component" value="Unassembled WGS sequence"/>
</dbReference>
<keyword evidence="2" id="KW-1185">Reference proteome</keyword>
<reference evidence="1" key="1">
    <citation type="submission" date="2020-04" db="EMBL/GenBank/DDBJ databases">
        <authorList>
            <person name="Alioto T."/>
            <person name="Alioto T."/>
            <person name="Gomez Garrido J."/>
        </authorList>
    </citation>
    <scope>NUCLEOTIDE SEQUENCE</scope>
    <source>
        <strain evidence="1">A484AB</strain>
    </source>
</reference>
<dbReference type="EMBL" id="CACRXK020008565">
    <property type="protein sequence ID" value="CAB4015069.1"/>
    <property type="molecule type" value="Genomic_DNA"/>
</dbReference>